<keyword evidence="2" id="KW-0479">Metal-binding</keyword>
<name>B8GJ85_METPE</name>
<dbReference type="RefSeq" id="WP_012616977.1">
    <property type="nucleotide sequence ID" value="NC_011832.1"/>
</dbReference>
<dbReference type="STRING" id="521011.Mpal_0275"/>
<dbReference type="CDD" id="cd03311">
    <property type="entry name" value="CIMS_C_terminal_like"/>
    <property type="match status" value="1"/>
</dbReference>
<dbReference type="Pfam" id="PF01717">
    <property type="entry name" value="Meth_synt_2"/>
    <property type="match status" value="1"/>
</dbReference>
<proteinExistence type="predicted"/>
<comment type="cofactor">
    <cofactor evidence="1">
        <name>Zn(2+)</name>
        <dbReference type="ChEBI" id="CHEBI:29105"/>
    </cofactor>
</comment>
<reference evidence="5 6" key="1">
    <citation type="journal article" date="2015" name="Genome Announc.">
        <title>Complete Genome Sequence of Methanosphaerula palustris E1-9CT, a Hydrogenotrophic Methanogen Isolated from a Minerotrophic Fen Peatland.</title>
        <authorList>
            <person name="Cadillo-Quiroz H."/>
            <person name="Browne P."/>
            <person name="Kyrpides N."/>
            <person name="Woyke T."/>
            <person name="Goodwin L."/>
            <person name="Detter C."/>
            <person name="Yavitt J.B."/>
            <person name="Zinder S.H."/>
        </authorList>
    </citation>
    <scope>NUCLEOTIDE SEQUENCE [LARGE SCALE GENOMIC DNA]</scope>
    <source>
        <strain evidence="6">ATCC BAA-1556 / DSM 19958 / E1-9c</strain>
    </source>
</reference>
<feature type="domain" description="Cobalamin-independent methionine synthase MetE C-terminal/archaeal" evidence="4">
    <location>
        <begin position="8"/>
        <end position="291"/>
    </location>
</feature>
<dbReference type="Gene3D" id="3.20.20.210">
    <property type="match status" value="1"/>
</dbReference>
<evidence type="ECO:0000256" key="2">
    <source>
        <dbReference type="ARBA" id="ARBA00022723"/>
    </source>
</evidence>
<dbReference type="EMBL" id="CP001338">
    <property type="protein sequence ID" value="ACL15658.1"/>
    <property type="molecule type" value="Genomic_DNA"/>
</dbReference>
<dbReference type="GO" id="GO:0003871">
    <property type="term" value="F:5-methyltetrahydropteroyltriglutamate-homocysteine S-methyltransferase activity"/>
    <property type="evidence" value="ECO:0007669"/>
    <property type="project" value="InterPro"/>
</dbReference>
<dbReference type="OrthoDB" id="17656at2157"/>
<dbReference type="AlphaFoldDB" id="B8GJ85"/>
<dbReference type="InterPro" id="IPR002629">
    <property type="entry name" value="Met_Synth_C/arc"/>
</dbReference>
<dbReference type="InterPro" id="IPR038071">
    <property type="entry name" value="UROD/MetE-like_sf"/>
</dbReference>
<dbReference type="NCBIfam" id="NF002119">
    <property type="entry name" value="PRK00957.1"/>
    <property type="match status" value="1"/>
</dbReference>
<evidence type="ECO:0000313" key="5">
    <source>
        <dbReference type="EMBL" id="ACL15658.1"/>
    </source>
</evidence>
<evidence type="ECO:0000259" key="4">
    <source>
        <dbReference type="Pfam" id="PF01717"/>
    </source>
</evidence>
<dbReference type="eggNOG" id="arCOG01876">
    <property type="taxonomic scope" value="Archaea"/>
</dbReference>
<protein>
    <submittedName>
        <fullName evidence="5">Methionine synthase vitamin-B12 independent</fullName>
    </submittedName>
</protein>
<keyword evidence="3" id="KW-0862">Zinc</keyword>
<dbReference type="GO" id="GO:0009086">
    <property type="term" value="P:methionine biosynthetic process"/>
    <property type="evidence" value="ECO:0007669"/>
    <property type="project" value="InterPro"/>
</dbReference>
<evidence type="ECO:0000256" key="3">
    <source>
        <dbReference type="ARBA" id="ARBA00022833"/>
    </source>
</evidence>
<accession>B8GJ85</accession>
<dbReference type="HOGENOM" id="CLU_040013_3_2_2"/>
<dbReference type="GeneID" id="7270661"/>
<dbReference type="SUPFAM" id="SSF51726">
    <property type="entry name" value="UROD/MetE-like"/>
    <property type="match status" value="1"/>
</dbReference>
<sequence length="298" mass="31862">MPLTDLLLPTTVVGSYPVVRGKGLRALLDPLRPALETAINDQVNAGVDIISDGQVRGEMIQIFTTHLPGVRGQQVIGKVLPAAGSITVHDTRFALTKTRYVKGILTGPSTLAHGLQLATPHYRSREELVPDIATALVVEAIALEEAGVAMIQIDEPIFSTGAPDLDIGGRAVELIADQVSVPVALHTCGDLSQVIDRILSIRVDIHDCEFATCPANLDLFSARDLGKKKIGLGCLDSSSDSVESVDVIARLIRNGVDRFGANRLLIDPDCGMRMRIREAASAKLVHMVEATGIVRSEL</sequence>
<dbReference type="KEGG" id="mpl:Mpal_0275"/>
<dbReference type="GO" id="GO:0008270">
    <property type="term" value="F:zinc ion binding"/>
    <property type="evidence" value="ECO:0007669"/>
    <property type="project" value="InterPro"/>
</dbReference>
<dbReference type="PANTHER" id="PTHR30519">
    <property type="entry name" value="5-METHYLTETRAHYDROPTEROYLTRIGLUTAMATE--HOMOCYSTEINE METHYLTRANSFERASE"/>
    <property type="match status" value="1"/>
</dbReference>
<evidence type="ECO:0000256" key="1">
    <source>
        <dbReference type="ARBA" id="ARBA00001947"/>
    </source>
</evidence>
<organism evidence="5 6">
    <name type="scientific">Methanosphaerula palustris (strain ATCC BAA-1556 / DSM 19958 / E1-9c)</name>
    <dbReference type="NCBI Taxonomy" id="521011"/>
    <lineage>
        <taxon>Archaea</taxon>
        <taxon>Methanobacteriati</taxon>
        <taxon>Methanobacteriota</taxon>
        <taxon>Stenosarchaea group</taxon>
        <taxon>Methanomicrobia</taxon>
        <taxon>Methanomicrobiales</taxon>
        <taxon>Methanoregulaceae</taxon>
        <taxon>Methanosphaerula</taxon>
    </lineage>
</organism>
<dbReference type="Proteomes" id="UP000002457">
    <property type="component" value="Chromosome"/>
</dbReference>
<keyword evidence="6" id="KW-1185">Reference proteome</keyword>
<evidence type="ECO:0000313" key="6">
    <source>
        <dbReference type="Proteomes" id="UP000002457"/>
    </source>
</evidence>
<gene>
    <name evidence="5" type="ordered locus">Mpal_0275</name>
</gene>